<feature type="domain" description="DUF6593" evidence="1">
    <location>
        <begin position="11"/>
        <end position="183"/>
    </location>
</feature>
<organism evidence="2 3">
    <name type="scientific">Coniophora puteana (strain RWD-64-598)</name>
    <name type="common">Brown rot fungus</name>
    <dbReference type="NCBI Taxonomy" id="741705"/>
    <lineage>
        <taxon>Eukaryota</taxon>
        <taxon>Fungi</taxon>
        <taxon>Dikarya</taxon>
        <taxon>Basidiomycota</taxon>
        <taxon>Agaricomycotina</taxon>
        <taxon>Agaricomycetes</taxon>
        <taxon>Agaricomycetidae</taxon>
        <taxon>Boletales</taxon>
        <taxon>Coniophorineae</taxon>
        <taxon>Coniophoraceae</taxon>
        <taxon>Coniophora</taxon>
    </lineage>
</organism>
<evidence type="ECO:0000259" key="1">
    <source>
        <dbReference type="Pfam" id="PF20236"/>
    </source>
</evidence>
<gene>
    <name evidence="2" type="ORF">CONPUDRAFT_166370</name>
</gene>
<dbReference type="AlphaFoldDB" id="A0A5M3MLU8"/>
<dbReference type="OrthoDB" id="3360976at2759"/>
<sequence length="200" mass="22820">MTSRHLTISSDDARQTTIVDELTQIEYHIDTPFKWFSRPTTTISKAPCRQQDDHSGLNLDSEIIATIEWHALRATVFHIGNRVVSSRNFIPSREHLSRERHFIGPDMISYFWKLDTGVPSLQVEGSLELYRDDNSDTCIASYKRGEVRVFDTRDPGCLEITPEGEHMIDMIVITFVYVEKLRMDMEARARALASGGTSSP</sequence>
<dbReference type="InterPro" id="IPR046528">
    <property type="entry name" value="DUF6593"/>
</dbReference>
<name>A0A5M3MLU8_CONPW</name>
<proteinExistence type="predicted"/>
<dbReference type="EMBL" id="JH711580">
    <property type="protein sequence ID" value="EIW79635.1"/>
    <property type="molecule type" value="Genomic_DNA"/>
</dbReference>
<comment type="caution">
    <text evidence="2">The sequence shown here is derived from an EMBL/GenBank/DDBJ whole genome shotgun (WGS) entry which is preliminary data.</text>
</comment>
<dbReference type="Pfam" id="PF20236">
    <property type="entry name" value="DUF6593"/>
    <property type="match status" value="1"/>
</dbReference>
<keyword evidence="3" id="KW-1185">Reference proteome</keyword>
<evidence type="ECO:0000313" key="3">
    <source>
        <dbReference type="Proteomes" id="UP000053558"/>
    </source>
</evidence>
<protein>
    <recommendedName>
        <fullName evidence="1">DUF6593 domain-containing protein</fullName>
    </recommendedName>
</protein>
<accession>A0A5M3MLU8</accession>
<dbReference type="Proteomes" id="UP000053558">
    <property type="component" value="Unassembled WGS sequence"/>
</dbReference>
<reference evidence="3" key="1">
    <citation type="journal article" date="2012" name="Science">
        <title>The Paleozoic origin of enzymatic lignin decomposition reconstructed from 31 fungal genomes.</title>
        <authorList>
            <person name="Floudas D."/>
            <person name="Binder M."/>
            <person name="Riley R."/>
            <person name="Barry K."/>
            <person name="Blanchette R.A."/>
            <person name="Henrissat B."/>
            <person name="Martinez A.T."/>
            <person name="Otillar R."/>
            <person name="Spatafora J.W."/>
            <person name="Yadav J.S."/>
            <person name="Aerts A."/>
            <person name="Benoit I."/>
            <person name="Boyd A."/>
            <person name="Carlson A."/>
            <person name="Copeland A."/>
            <person name="Coutinho P.M."/>
            <person name="de Vries R.P."/>
            <person name="Ferreira P."/>
            <person name="Findley K."/>
            <person name="Foster B."/>
            <person name="Gaskell J."/>
            <person name="Glotzer D."/>
            <person name="Gorecki P."/>
            <person name="Heitman J."/>
            <person name="Hesse C."/>
            <person name="Hori C."/>
            <person name="Igarashi K."/>
            <person name="Jurgens J.A."/>
            <person name="Kallen N."/>
            <person name="Kersten P."/>
            <person name="Kohler A."/>
            <person name="Kuees U."/>
            <person name="Kumar T.K.A."/>
            <person name="Kuo A."/>
            <person name="LaButti K."/>
            <person name="Larrondo L.F."/>
            <person name="Lindquist E."/>
            <person name="Ling A."/>
            <person name="Lombard V."/>
            <person name="Lucas S."/>
            <person name="Lundell T."/>
            <person name="Martin R."/>
            <person name="McLaughlin D.J."/>
            <person name="Morgenstern I."/>
            <person name="Morin E."/>
            <person name="Murat C."/>
            <person name="Nagy L.G."/>
            <person name="Nolan M."/>
            <person name="Ohm R.A."/>
            <person name="Patyshakuliyeva A."/>
            <person name="Rokas A."/>
            <person name="Ruiz-Duenas F.J."/>
            <person name="Sabat G."/>
            <person name="Salamov A."/>
            <person name="Samejima M."/>
            <person name="Schmutz J."/>
            <person name="Slot J.C."/>
            <person name="St John F."/>
            <person name="Stenlid J."/>
            <person name="Sun H."/>
            <person name="Sun S."/>
            <person name="Syed K."/>
            <person name="Tsang A."/>
            <person name="Wiebenga A."/>
            <person name="Young D."/>
            <person name="Pisabarro A."/>
            <person name="Eastwood D.C."/>
            <person name="Martin F."/>
            <person name="Cullen D."/>
            <person name="Grigoriev I.V."/>
            <person name="Hibbett D.S."/>
        </authorList>
    </citation>
    <scope>NUCLEOTIDE SEQUENCE [LARGE SCALE GENOMIC DNA]</scope>
    <source>
        <strain evidence="3">RWD-64-598 SS2</strain>
    </source>
</reference>
<evidence type="ECO:0000313" key="2">
    <source>
        <dbReference type="EMBL" id="EIW79635.1"/>
    </source>
</evidence>
<dbReference type="RefSeq" id="XP_007770016.1">
    <property type="nucleotide sequence ID" value="XM_007771826.1"/>
</dbReference>
<dbReference type="KEGG" id="cput:CONPUDRAFT_166370"/>
<dbReference type="OMA" id="ATIEWHA"/>
<dbReference type="GeneID" id="19205532"/>